<dbReference type="NCBIfam" id="TIGR03511">
    <property type="entry name" value="GldH_lipo"/>
    <property type="match status" value="1"/>
</dbReference>
<dbReference type="Proteomes" id="UP000295807">
    <property type="component" value="Unassembled WGS sequence"/>
</dbReference>
<protein>
    <submittedName>
        <fullName evidence="2">Gliding motility-associated lipoprotein GldH</fullName>
    </submittedName>
</protein>
<organism evidence="2 3">
    <name type="scientific">Anseongella ginsenosidimutans</name>
    <dbReference type="NCBI Taxonomy" id="496056"/>
    <lineage>
        <taxon>Bacteria</taxon>
        <taxon>Pseudomonadati</taxon>
        <taxon>Bacteroidota</taxon>
        <taxon>Sphingobacteriia</taxon>
        <taxon>Sphingobacteriales</taxon>
        <taxon>Sphingobacteriaceae</taxon>
        <taxon>Anseongella</taxon>
    </lineage>
</organism>
<comment type="caution">
    <text evidence="2">The sequence shown here is derived from an EMBL/GenBank/DDBJ whole genome shotgun (WGS) entry which is preliminary data.</text>
</comment>
<keyword evidence="2" id="KW-0449">Lipoprotein</keyword>
<feature type="signal peptide" evidence="1">
    <location>
        <begin position="1"/>
        <end position="22"/>
    </location>
</feature>
<dbReference type="Pfam" id="PF14109">
    <property type="entry name" value="GldH_lipo"/>
    <property type="match status" value="1"/>
</dbReference>
<dbReference type="RefSeq" id="WP_132130050.1">
    <property type="nucleotide sequence ID" value="NZ_CP042432.1"/>
</dbReference>
<sequence length="156" mass="17496">MSYSGKAISALLTALLLLQACADQALLDSNAAIDDRGWSYEVMPEFDLQVSDTTAVYSLMLNLRHTGEYKYSNLFLLVHVIGPDKDTVSNRFEFTLAAPDGRWLGDGAGNVYSYSIPFSDSTRFRKAGLYRFQLEQNMREPVLTAIEDVGLRVEKR</sequence>
<accession>A0A4R3KP34</accession>
<reference evidence="2 3" key="1">
    <citation type="submission" date="2019-03" db="EMBL/GenBank/DDBJ databases">
        <title>Genomic Encyclopedia of Type Strains, Phase IV (KMG-IV): sequencing the most valuable type-strain genomes for metagenomic binning, comparative biology and taxonomic classification.</title>
        <authorList>
            <person name="Goeker M."/>
        </authorList>
    </citation>
    <scope>NUCLEOTIDE SEQUENCE [LARGE SCALE GENOMIC DNA]</scope>
    <source>
        <strain evidence="2 3">DSM 21100</strain>
    </source>
</reference>
<proteinExistence type="predicted"/>
<dbReference type="AlphaFoldDB" id="A0A4R3KP34"/>
<dbReference type="OrthoDB" id="982482at2"/>
<dbReference type="InterPro" id="IPR020018">
    <property type="entry name" value="Motility-assoc_lipoprot_GldH"/>
</dbReference>
<evidence type="ECO:0000313" key="3">
    <source>
        <dbReference type="Proteomes" id="UP000295807"/>
    </source>
</evidence>
<gene>
    <name evidence="2" type="ORF">EDD80_11125</name>
</gene>
<name>A0A4R3KP34_9SPHI</name>
<evidence type="ECO:0000313" key="2">
    <source>
        <dbReference type="EMBL" id="TCS85623.1"/>
    </source>
</evidence>
<dbReference type="PROSITE" id="PS51257">
    <property type="entry name" value="PROKAR_LIPOPROTEIN"/>
    <property type="match status" value="1"/>
</dbReference>
<dbReference type="EMBL" id="SMAD01000011">
    <property type="protein sequence ID" value="TCS85623.1"/>
    <property type="molecule type" value="Genomic_DNA"/>
</dbReference>
<evidence type="ECO:0000256" key="1">
    <source>
        <dbReference type="SAM" id="SignalP"/>
    </source>
</evidence>
<keyword evidence="1" id="KW-0732">Signal</keyword>
<feature type="chain" id="PRO_5020198327" evidence="1">
    <location>
        <begin position="23"/>
        <end position="156"/>
    </location>
</feature>
<keyword evidence="3" id="KW-1185">Reference proteome</keyword>